<keyword evidence="2" id="KW-1185">Reference proteome</keyword>
<dbReference type="InterPro" id="IPR017850">
    <property type="entry name" value="Alkaline_phosphatase_core_sf"/>
</dbReference>
<reference evidence="1 2" key="1">
    <citation type="journal article" date="2013" name="Genome Announc.">
        <title>Draft Genome Sequence of Arthrobacter gangotriensis Strain Lz1yT, Isolated from a Penguin Rookery Soil Sample Collected in Antarctica, near the Indian Station Dakshin Gangotri.</title>
        <authorList>
            <person name="Shivaji S."/>
            <person name="Ara S."/>
            <person name="Bandi S."/>
            <person name="Singh A."/>
            <person name="Kumar Pinnaka A."/>
        </authorList>
    </citation>
    <scope>NUCLEOTIDE SEQUENCE [LARGE SCALE GENOMIC DNA]</scope>
    <source>
        <strain evidence="1 2">Lz1y</strain>
    </source>
</reference>
<evidence type="ECO:0008006" key="3">
    <source>
        <dbReference type="Google" id="ProtNLM"/>
    </source>
</evidence>
<dbReference type="RefSeq" id="WP_007270336.1">
    <property type="nucleotide sequence ID" value="NZ_AOCK01000003.1"/>
</dbReference>
<accession>M7NKR7</accession>
<dbReference type="Proteomes" id="UP000012015">
    <property type="component" value="Unassembled WGS sequence"/>
</dbReference>
<proteinExistence type="predicted"/>
<comment type="caution">
    <text evidence="1">The sequence shown here is derived from an EMBL/GenBank/DDBJ whole genome shotgun (WGS) entry which is preliminary data.</text>
</comment>
<organism evidence="1 2">
    <name type="scientific">Paeniglutamicibacter gangotriensis Lz1y</name>
    <dbReference type="NCBI Taxonomy" id="1276920"/>
    <lineage>
        <taxon>Bacteria</taxon>
        <taxon>Bacillati</taxon>
        <taxon>Actinomycetota</taxon>
        <taxon>Actinomycetes</taxon>
        <taxon>Micrococcales</taxon>
        <taxon>Micrococcaceae</taxon>
        <taxon>Paeniglutamicibacter</taxon>
    </lineage>
</organism>
<sequence>MTYIPLPGTVTFQGRIGRTHEDSVPWWPEPDAATPGSPNIIYAVLDDVGLADLGCYGSKIRTPHLGGAAGSTDFPAVLPNFQGWYGLHLGADKLSPVSSSNTGVFPFTGRLEKVVFTLSESKETTVFEAED</sequence>
<dbReference type="SUPFAM" id="SSF53649">
    <property type="entry name" value="Alkaline phosphatase-like"/>
    <property type="match status" value="1"/>
</dbReference>
<dbReference type="Gene3D" id="3.40.720.10">
    <property type="entry name" value="Alkaline Phosphatase, subunit A"/>
    <property type="match status" value="1"/>
</dbReference>
<gene>
    <name evidence="1" type="ORF">ADIAG_01138</name>
</gene>
<dbReference type="EMBL" id="AOCK01000003">
    <property type="protein sequence ID" value="EMQ99148.1"/>
    <property type="molecule type" value="Genomic_DNA"/>
</dbReference>
<evidence type="ECO:0000313" key="2">
    <source>
        <dbReference type="Proteomes" id="UP000012015"/>
    </source>
</evidence>
<dbReference type="eggNOG" id="COG3119">
    <property type="taxonomic scope" value="Bacteria"/>
</dbReference>
<name>M7NKR7_9MICC</name>
<dbReference type="STRING" id="1276920.ADIAG_01138"/>
<dbReference type="PATRIC" id="fig|1276920.7.peg.1133"/>
<evidence type="ECO:0000313" key="1">
    <source>
        <dbReference type="EMBL" id="EMQ99148.1"/>
    </source>
</evidence>
<protein>
    <recommendedName>
        <fullName evidence="3">Arylsulfatase</fullName>
    </recommendedName>
</protein>
<dbReference type="AlphaFoldDB" id="M7NKR7"/>